<feature type="compositionally biased region" description="Basic and acidic residues" evidence="1">
    <location>
        <begin position="200"/>
        <end position="211"/>
    </location>
</feature>
<sequence>MSQKNRAQASLFSFGFNKNSPQSEQMSPSALRPVPAVKNTLVPASRMTLANSSSSGIDAPLVQAVSKLAEMSEERIRLAEMSVGGKCLAEMSEERNRLADRYDDGYTSSLSPAPSSLDVSSNVSKRGSRRASTHPIEEPPVKRVSLGHSGRSGRSSPFLESSPVLVPIPRASSDPNRIIKGSDDEDSGSDLGSGLSDLEELMKTQRPDGSQRPKAGVKPPLTPPKTKAMRSSRIYASPLAVLPKKKVYKFGLSDFVEFAGEEDAIEAYSKKNNVLKASPNGQLSDIANETSALKHDDLLESVVANTAKGEKGTHRIKRALERTEATNSELRFRFFEIAGKPPEMPFPKNIRTLWGCDIKDHQMRNHAFISGFAEDMITLQQTMPDDLFLWILDEVCVEKEDALRTSYCNALRQSHGQTTKLLTTERIRHIFRRLEGTVAGVDIKKRVRAVQELTNPYGNKRNWAKLRSVISLLGKMAKYLQQQAREVVIIMLLHMSADQAIFEEIDVYDTMQDSIFRICRSAPTDSWDTFCTKVAKSLIETCNQHTLQLQMVQTIPSLSPRTHDLKRRIAMTFFFKNLDYAGKHSFQTMNMHRFISRLHSQDFEATPDTNYRELGAMISLLDVAVDDGRSTDVDLKKDAVARAFDQEVEDLCSVLDNVMRNMHGPQAASVSKIYATEILQTVRQRIHDTVRSRPKVKQSIFDSVLNKESVQDLEIERKGMSLFLKVRK</sequence>
<feature type="compositionally biased region" description="Polar residues" evidence="1">
    <location>
        <begin position="1"/>
        <end position="28"/>
    </location>
</feature>
<evidence type="ECO:0000256" key="1">
    <source>
        <dbReference type="SAM" id="MobiDB-lite"/>
    </source>
</evidence>
<comment type="caution">
    <text evidence="2">The sequence shown here is derived from an EMBL/GenBank/DDBJ whole genome shotgun (WGS) entry which is preliminary data.</text>
</comment>
<feature type="compositionally biased region" description="Low complexity" evidence="1">
    <location>
        <begin position="143"/>
        <end position="156"/>
    </location>
</feature>
<accession>A0A9P7ZAQ3</accession>
<dbReference type="AlphaFoldDB" id="A0A9P7ZAQ3"/>
<organism evidence="2 3">
    <name type="scientific">Calycina marina</name>
    <dbReference type="NCBI Taxonomy" id="1763456"/>
    <lineage>
        <taxon>Eukaryota</taxon>
        <taxon>Fungi</taxon>
        <taxon>Dikarya</taxon>
        <taxon>Ascomycota</taxon>
        <taxon>Pezizomycotina</taxon>
        <taxon>Leotiomycetes</taxon>
        <taxon>Helotiales</taxon>
        <taxon>Pezizellaceae</taxon>
        <taxon>Calycina</taxon>
    </lineage>
</organism>
<evidence type="ECO:0000313" key="3">
    <source>
        <dbReference type="Proteomes" id="UP000887226"/>
    </source>
</evidence>
<name>A0A9P7ZAQ3_9HELO</name>
<feature type="region of interest" description="Disordered" evidence="1">
    <location>
        <begin position="99"/>
        <end position="230"/>
    </location>
</feature>
<evidence type="ECO:0000313" key="2">
    <source>
        <dbReference type="EMBL" id="KAG9248060.1"/>
    </source>
</evidence>
<keyword evidence="3" id="KW-1185">Reference proteome</keyword>
<feature type="region of interest" description="Disordered" evidence="1">
    <location>
        <begin position="1"/>
        <end position="32"/>
    </location>
</feature>
<feature type="compositionally biased region" description="Polar residues" evidence="1">
    <location>
        <begin position="106"/>
        <end position="125"/>
    </location>
</feature>
<dbReference type="EMBL" id="MU253757">
    <property type="protein sequence ID" value="KAG9248060.1"/>
    <property type="molecule type" value="Genomic_DNA"/>
</dbReference>
<proteinExistence type="predicted"/>
<dbReference type="Proteomes" id="UP000887226">
    <property type="component" value="Unassembled WGS sequence"/>
</dbReference>
<gene>
    <name evidence="2" type="ORF">BJ878DRAFT_538736</name>
</gene>
<protein>
    <submittedName>
        <fullName evidence="2">Uncharacterized protein</fullName>
    </submittedName>
</protein>
<reference evidence="2" key="1">
    <citation type="journal article" date="2021" name="IMA Fungus">
        <title>Genomic characterization of three marine fungi, including Emericellopsis atlantica sp. nov. with signatures of a generalist lifestyle and marine biomass degradation.</title>
        <authorList>
            <person name="Hagestad O.C."/>
            <person name="Hou L."/>
            <person name="Andersen J.H."/>
            <person name="Hansen E.H."/>
            <person name="Altermark B."/>
            <person name="Li C."/>
            <person name="Kuhnert E."/>
            <person name="Cox R.J."/>
            <person name="Crous P.W."/>
            <person name="Spatafora J.W."/>
            <person name="Lail K."/>
            <person name="Amirebrahimi M."/>
            <person name="Lipzen A."/>
            <person name="Pangilinan J."/>
            <person name="Andreopoulos W."/>
            <person name="Hayes R.D."/>
            <person name="Ng V."/>
            <person name="Grigoriev I.V."/>
            <person name="Jackson S.A."/>
            <person name="Sutton T.D.S."/>
            <person name="Dobson A.D.W."/>
            <person name="Rama T."/>
        </authorList>
    </citation>
    <scope>NUCLEOTIDE SEQUENCE</scope>
    <source>
        <strain evidence="2">TRa3180A</strain>
    </source>
</reference>
<dbReference type="OrthoDB" id="5350396at2759"/>